<feature type="compositionally biased region" description="Acidic residues" evidence="1">
    <location>
        <begin position="25"/>
        <end position="35"/>
    </location>
</feature>
<sequence length="76" mass="8706">VADRRGKWKRRKRGGLSAARKPKQEEEDMEEEDEENNNHNNEEMDDVDNADELQQNGGVTPDPGHRIGEIGLHQTQ</sequence>
<dbReference type="STRING" id="81985.R0GJC8"/>
<feature type="non-terminal residue" evidence="2">
    <location>
        <position position="1"/>
    </location>
</feature>
<evidence type="ECO:0000313" key="3">
    <source>
        <dbReference type="Proteomes" id="UP000029121"/>
    </source>
</evidence>
<feature type="compositionally biased region" description="Basic residues" evidence="1">
    <location>
        <begin position="1"/>
        <end position="14"/>
    </location>
</feature>
<protein>
    <submittedName>
        <fullName evidence="2">Uncharacterized protein</fullName>
    </submittedName>
</protein>
<dbReference type="EMBL" id="KB870806">
    <property type="protein sequence ID" value="EOA35982.1"/>
    <property type="molecule type" value="Genomic_DNA"/>
</dbReference>
<dbReference type="AlphaFoldDB" id="R0GJC8"/>
<accession>R0GJC8</accession>
<evidence type="ECO:0000313" key="2">
    <source>
        <dbReference type="EMBL" id="EOA35982.1"/>
    </source>
</evidence>
<keyword evidence="3" id="KW-1185">Reference proteome</keyword>
<proteinExistence type="predicted"/>
<dbReference type="Proteomes" id="UP000029121">
    <property type="component" value="Unassembled WGS sequence"/>
</dbReference>
<dbReference type="KEGG" id="crb:17896227"/>
<reference evidence="3" key="1">
    <citation type="journal article" date="2013" name="Nat. Genet.">
        <title>The Capsella rubella genome and the genomic consequences of rapid mating system evolution.</title>
        <authorList>
            <person name="Slotte T."/>
            <person name="Hazzouri K.M."/>
            <person name="Agren J.A."/>
            <person name="Koenig D."/>
            <person name="Maumus F."/>
            <person name="Guo Y.L."/>
            <person name="Steige K."/>
            <person name="Platts A.E."/>
            <person name="Escobar J.S."/>
            <person name="Newman L.K."/>
            <person name="Wang W."/>
            <person name="Mandakova T."/>
            <person name="Vello E."/>
            <person name="Smith L.M."/>
            <person name="Henz S.R."/>
            <person name="Steffen J."/>
            <person name="Takuno S."/>
            <person name="Brandvain Y."/>
            <person name="Coop G."/>
            <person name="Andolfatto P."/>
            <person name="Hu T.T."/>
            <person name="Blanchette M."/>
            <person name="Clark R.M."/>
            <person name="Quesneville H."/>
            <person name="Nordborg M."/>
            <person name="Gaut B.S."/>
            <person name="Lysak M.A."/>
            <person name="Jenkins J."/>
            <person name="Grimwood J."/>
            <person name="Chapman J."/>
            <person name="Prochnik S."/>
            <person name="Shu S."/>
            <person name="Rokhsar D."/>
            <person name="Schmutz J."/>
            <person name="Weigel D."/>
            <person name="Wright S.I."/>
        </authorList>
    </citation>
    <scope>NUCLEOTIDE SEQUENCE [LARGE SCALE GENOMIC DNA]</scope>
    <source>
        <strain evidence="3">cv. Monte Gargano</strain>
    </source>
</reference>
<evidence type="ECO:0000256" key="1">
    <source>
        <dbReference type="SAM" id="MobiDB-lite"/>
    </source>
</evidence>
<name>R0GJC8_9BRAS</name>
<organism evidence="2 3">
    <name type="scientific">Capsella rubella</name>
    <dbReference type="NCBI Taxonomy" id="81985"/>
    <lineage>
        <taxon>Eukaryota</taxon>
        <taxon>Viridiplantae</taxon>
        <taxon>Streptophyta</taxon>
        <taxon>Embryophyta</taxon>
        <taxon>Tracheophyta</taxon>
        <taxon>Spermatophyta</taxon>
        <taxon>Magnoliopsida</taxon>
        <taxon>eudicotyledons</taxon>
        <taxon>Gunneridae</taxon>
        <taxon>Pentapetalae</taxon>
        <taxon>rosids</taxon>
        <taxon>malvids</taxon>
        <taxon>Brassicales</taxon>
        <taxon>Brassicaceae</taxon>
        <taxon>Camelineae</taxon>
        <taxon>Capsella</taxon>
    </lineage>
</organism>
<gene>
    <name evidence="2" type="ORF">CARUB_v10021246mg</name>
</gene>
<feature type="region of interest" description="Disordered" evidence="1">
    <location>
        <begin position="1"/>
        <end position="76"/>
    </location>
</feature>